<dbReference type="Gene3D" id="1.10.246.130">
    <property type="match status" value="1"/>
</dbReference>
<feature type="chain" id="PRO_5046317445" evidence="6">
    <location>
        <begin position="25"/>
        <end position="581"/>
    </location>
</feature>
<accession>A0ABV0B7A3</accession>
<dbReference type="PROSITE" id="PS51257">
    <property type="entry name" value="PROKAR_LIPOPROTEIN"/>
    <property type="match status" value="1"/>
</dbReference>
<keyword evidence="2" id="KW-0808">Transferase</keyword>
<feature type="region of interest" description="Disordered" evidence="5">
    <location>
        <begin position="562"/>
        <end position="581"/>
    </location>
</feature>
<feature type="signal peptide" evidence="6">
    <location>
        <begin position="1"/>
        <end position="24"/>
    </location>
</feature>
<dbReference type="Pfam" id="PF01019">
    <property type="entry name" value="G_glu_transpept"/>
    <property type="match status" value="1"/>
</dbReference>
<feature type="compositionally biased region" description="Basic and acidic residues" evidence="5">
    <location>
        <begin position="562"/>
        <end position="573"/>
    </location>
</feature>
<evidence type="ECO:0000256" key="2">
    <source>
        <dbReference type="ARBA" id="ARBA00022679"/>
    </source>
</evidence>
<keyword evidence="3" id="KW-0378">Hydrolase</keyword>
<evidence type="ECO:0000256" key="3">
    <source>
        <dbReference type="ARBA" id="ARBA00022801"/>
    </source>
</evidence>
<evidence type="ECO:0000256" key="6">
    <source>
        <dbReference type="SAM" id="SignalP"/>
    </source>
</evidence>
<evidence type="ECO:0000256" key="4">
    <source>
        <dbReference type="ARBA" id="ARBA00023145"/>
    </source>
</evidence>
<dbReference type="PANTHER" id="PTHR43199:SF1">
    <property type="entry name" value="GLUTATHIONE HYDROLASE PROENZYME"/>
    <property type="match status" value="1"/>
</dbReference>
<dbReference type="PANTHER" id="PTHR43199">
    <property type="entry name" value="GLUTATHIONE HYDROLASE"/>
    <property type="match status" value="1"/>
</dbReference>
<comment type="caution">
    <text evidence="7">The sequence shown here is derived from an EMBL/GenBank/DDBJ whole genome shotgun (WGS) entry which is preliminary data.</text>
</comment>
<organism evidence="7 8">
    <name type="scientific">Sphingomonas rustica</name>
    <dbReference type="NCBI Taxonomy" id="3103142"/>
    <lineage>
        <taxon>Bacteria</taxon>
        <taxon>Pseudomonadati</taxon>
        <taxon>Pseudomonadota</taxon>
        <taxon>Alphaproteobacteria</taxon>
        <taxon>Sphingomonadales</taxon>
        <taxon>Sphingomonadaceae</taxon>
        <taxon>Sphingomonas</taxon>
    </lineage>
</organism>
<dbReference type="InterPro" id="IPR029055">
    <property type="entry name" value="Ntn_hydrolases_N"/>
</dbReference>
<keyword evidence="6" id="KW-0732">Signal</keyword>
<evidence type="ECO:0000313" key="7">
    <source>
        <dbReference type="EMBL" id="MEN3747082.1"/>
    </source>
</evidence>
<reference evidence="7 8" key="1">
    <citation type="submission" date="2024-05" db="EMBL/GenBank/DDBJ databases">
        <title>Sphingomonas sp. HF-S3 16S ribosomal RNA gene Genome sequencing and assembly.</title>
        <authorList>
            <person name="Lee H."/>
        </authorList>
    </citation>
    <scope>NUCLEOTIDE SEQUENCE [LARGE SCALE GENOMIC DNA]</scope>
    <source>
        <strain evidence="7 8">HF-S3</strain>
    </source>
</reference>
<proteinExistence type="inferred from homology"/>
<dbReference type="RefSeq" id="WP_346246085.1">
    <property type="nucleotide sequence ID" value="NZ_JBDIZK010000004.1"/>
</dbReference>
<dbReference type="SUPFAM" id="SSF56235">
    <property type="entry name" value="N-terminal nucleophile aminohydrolases (Ntn hydrolases)"/>
    <property type="match status" value="1"/>
</dbReference>
<gene>
    <name evidence="7" type="ORF">TPR58_07880</name>
</gene>
<dbReference type="Gene3D" id="3.60.20.40">
    <property type="match status" value="1"/>
</dbReference>
<dbReference type="InterPro" id="IPR043138">
    <property type="entry name" value="GGT_lsub"/>
</dbReference>
<dbReference type="EMBL" id="JBDIZK010000004">
    <property type="protein sequence ID" value="MEN3747082.1"/>
    <property type="molecule type" value="Genomic_DNA"/>
</dbReference>
<evidence type="ECO:0000256" key="5">
    <source>
        <dbReference type="SAM" id="MobiDB-lite"/>
    </source>
</evidence>
<keyword evidence="8" id="KW-1185">Reference proteome</keyword>
<evidence type="ECO:0000313" key="8">
    <source>
        <dbReference type="Proteomes" id="UP001427805"/>
    </source>
</evidence>
<dbReference type="Proteomes" id="UP001427805">
    <property type="component" value="Unassembled WGS sequence"/>
</dbReference>
<name>A0ABV0B7A3_9SPHN</name>
<protein>
    <submittedName>
        <fullName evidence="7">Gamma-glutamyltransferase family protein</fullName>
    </submittedName>
</protein>
<dbReference type="InterPro" id="IPR051792">
    <property type="entry name" value="GGT_bact"/>
</dbReference>
<keyword evidence="4" id="KW-0865">Zymogen</keyword>
<dbReference type="PRINTS" id="PR01210">
    <property type="entry name" value="GGTRANSPTASE"/>
</dbReference>
<dbReference type="InterPro" id="IPR043137">
    <property type="entry name" value="GGT_ssub_C"/>
</dbReference>
<sequence>MTFISRLVAAAAALSLGACTTIQSAGPSQPAAAPVRAGVAQSQIFVAAANPLATEAGMAVLRRGGSAADAAVTVQAMLSLVEPQSSGVGGGAFLTWYDGASRRITIYDGREVAPAGASEGMFLAADGKPMPFGTAVLSGRATGIPGAVGMLALVQREHGALAWRDLFGDAERTARDGFTVTPRLARMIGGGFPQNAAPDVRAYFTNADGSRKSAGDRLVNPAYAGFLGRLAAQGPDALYKGPTAQRIVARTQAGPDGGSMTLADLAAYRPVKREPLCGRYRVYLVCTPPPPASGVGLLQLLAILERTDIAGRGPQDPQAWFLFAEASRLMYADRDRYVGDPAFTKVPVEGLLDPAYVASRAKLIGDRAGAPPVAGTPVGAPQLAADRTMEPMGTSHFIVGDAQGNVVSMTTTVESIFGSGRMVDGFFLNNQMTDFSLQPRDAQGRLVANAPAPGKRPRSSMTPLVIVDGEGRFVGAAGSAGGNAILAYVGKTVVGAIDWNLPMQDAIALPNLIARGGTFNGEVTKFSPELLQSLLDRGIRVVPGQGEDSGLQGVMIRDGRFDGGYDPRREGRAIAEPAPAN</sequence>
<comment type="similarity">
    <text evidence="1">Belongs to the gamma-glutamyltransferase family.</text>
</comment>
<evidence type="ECO:0000256" key="1">
    <source>
        <dbReference type="ARBA" id="ARBA00009381"/>
    </source>
</evidence>